<evidence type="ECO:0000313" key="2">
    <source>
        <dbReference type="EMBL" id="EFX82077.1"/>
    </source>
</evidence>
<keyword evidence="3" id="KW-1185">Reference proteome</keyword>
<evidence type="ECO:0000256" key="1">
    <source>
        <dbReference type="SAM" id="Phobius"/>
    </source>
</evidence>
<protein>
    <submittedName>
        <fullName evidence="2">Uncharacterized protein</fullName>
    </submittedName>
</protein>
<dbReference type="Proteomes" id="UP000000305">
    <property type="component" value="Unassembled WGS sequence"/>
</dbReference>
<dbReference type="eggNOG" id="ENOG502S1VP">
    <property type="taxonomic scope" value="Eukaryota"/>
</dbReference>
<reference evidence="2 3" key="1">
    <citation type="journal article" date="2011" name="Science">
        <title>The ecoresponsive genome of Daphnia pulex.</title>
        <authorList>
            <person name="Colbourne J.K."/>
            <person name="Pfrender M.E."/>
            <person name="Gilbert D."/>
            <person name="Thomas W.K."/>
            <person name="Tucker A."/>
            <person name="Oakley T.H."/>
            <person name="Tokishita S."/>
            <person name="Aerts A."/>
            <person name="Arnold G.J."/>
            <person name="Basu M.K."/>
            <person name="Bauer D.J."/>
            <person name="Caceres C.E."/>
            <person name="Carmel L."/>
            <person name="Casola C."/>
            <person name="Choi J.H."/>
            <person name="Detter J.C."/>
            <person name="Dong Q."/>
            <person name="Dusheyko S."/>
            <person name="Eads B.D."/>
            <person name="Frohlich T."/>
            <person name="Geiler-Samerotte K.A."/>
            <person name="Gerlach D."/>
            <person name="Hatcher P."/>
            <person name="Jogdeo S."/>
            <person name="Krijgsveld J."/>
            <person name="Kriventseva E.V."/>
            <person name="Kultz D."/>
            <person name="Laforsch C."/>
            <person name="Lindquist E."/>
            <person name="Lopez J."/>
            <person name="Manak J.R."/>
            <person name="Muller J."/>
            <person name="Pangilinan J."/>
            <person name="Patwardhan R.P."/>
            <person name="Pitluck S."/>
            <person name="Pritham E.J."/>
            <person name="Rechtsteiner A."/>
            <person name="Rho M."/>
            <person name="Rogozin I.B."/>
            <person name="Sakarya O."/>
            <person name="Salamov A."/>
            <person name="Schaack S."/>
            <person name="Shapiro H."/>
            <person name="Shiga Y."/>
            <person name="Skalitzky C."/>
            <person name="Smith Z."/>
            <person name="Souvorov A."/>
            <person name="Sung W."/>
            <person name="Tang Z."/>
            <person name="Tsuchiya D."/>
            <person name="Tu H."/>
            <person name="Vos H."/>
            <person name="Wang M."/>
            <person name="Wolf Y.I."/>
            <person name="Yamagata H."/>
            <person name="Yamada T."/>
            <person name="Ye Y."/>
            <person name="Shaw J.R."/>
            <person name="Andrews J."/>
            <person name="Crease T.J."/>
            <person name="Tang H."/>
            <person name="Lucas S.M."/>
            <person name="Robertson H.M."/>
            <person name="Bork P."/>
            <person name="Koonin E.V."/>
            <person name="Zdobnov E.M."/>
            <person name="Grigoriev I.V."/>
            <person name="Lynch M."/>
            <person name="Boore J.L."/>
        </authorList>
    </citation>
    <scope>NUCLEOTIDE SEQUENCE [LARGE SCALE GENOMIC DNA]</scope>
</reference>
<keyword evidence="1" id="KW-1133">Transmembrane helix</keyword>
<dbReference type="AlphaFoldDB" id="E9GDG2"/>
<keyword evidence="1" id="KW-0812">Transmembrane</keyword>
<proteinExistence type="predicted"/>
<dbReference type="EMBL" id="GL732540">
    <property type="protein sequence ID" value="EFX82077.1"/>
    <property type="molecule type" value="Genomic_DNA"/>
</dbReference>
<dbReference type="HOGENOM" id="CLU_681994_0_0_1"/>
<evidence type="ECO:0000313" key="3">
    <source>
        <dbReference type="Proteomes" id="UP000000305"/>
    </source>
</evidence>
<dbReference type="InParanoid" id="E9GDG2"/>
<gene>
    <name evidence="2" type="ORF">DAPPUDRAFT_101466</name>
</gene>
<feature type="transmembrane region" description="Helical" evidence="1">
    <location>
        <begin position="12"/>
        <end position="36"/>
    </location>
</feature>
<sequence length="404" mass="44810">MTSTMNKKQISYVVAGLVTSIALIAFCIWAGVGGFFDRFSHSQKQNETSEPVMSIKDRRGFIFSRSSDHPETVRIIASVATSKPVPITHPNVSSSSGDHLAKVQRSETMATLANEGSSQWAQRQHLTPTPKSFFDLPDSRVWGPALVQQQSRTANRNNERSDLFYQPVDESIRNWDHDSFNMSKLLNTVSRIFGVDLQEEDPHVKANENAISADRSSWVTLSYLSLSIFLLRQMDRLLKLQSEPVDPLLMEERGRSMSSALQPWTYNSLNLLFTEPSNNTDVENVVNNAAGEDSADDYLWAAHNILKASKDSNGEGLDCIWSAYCTEINSRASLEGVTGTIAKMNAVVLKMATGWLSPSTAMIKLIRAPFDWNGIDCNKIFPSCKADDAVNYLVRLATTTSGSN</sequence>
<organism evidence="2 3">
    <name type="scientific">Daphnia pulex</name>
    <name type="common">Water flea</name>
    <dbReference type="NCBI Taxonomy" id="6669"/>
    <lineage>
        <taxon>Eukaryota</taxon>
        <taxon>Metazoa</taxon>
        <taxon>Ecdysozoa</taxon>
        <taxon>Arthropoda</taxon>
        <taxon>Crustacea</taxon>
        <taxon>Branchiopoda</taxon>
        <taxon>Diplostraca</taxon>
        <taxon>Cladocera</taxon>
        <taxon>Anomopoda</taxon>
        <taxon>Daphniidae</taxon>
        <taxon>Daphnia</taxon>
    </lineage>
</organism>
<dbReference type="OrthoDB" id="6330827at2759"/>
<name>E9GDG2_DAPPU</name>
<keyword evidence="1" id="KW-0472">Membrane</keyword>
<accession>E9GDG2</accession>
<dbReference type="KEGG" id="dpx:DAPPUDRAFT_101466"/>